<gene>
    <name evidence="2" type="ordered locus">Deima_2987</name>
</gene>
<evidence type="ECO:0008006" key="4">
    <source>
        <dbReference type="Google" id="ProtNLM"/>
    </source>
</evidence>
<dbReference type="KEGG" id="dmr:Deima_2987"/>
<feature type="transmembrane region" description="Helical" evidence="1">
    <location>
        <begin position="20"/>
        <end position="42"/>
    </location>
</feature>
<proteinExistence type="predicted"/>
<evidence type="ECO:0000313" key="3">
    <source>
        <dbReference type="Proteomes" id="UP000008635"/>
    </source>
</evidence>
<evidence type="ECO:0000256" key="1">
    <source>
        <dbReference type="SAM" id="Phobius"/>
    </source>
</evidence>
<dbReference type="EMBL" id="CP002454">
    <property type="protein sequence ID" value="ADV68616.1"/>
    <property type="molecule type" value="Genomic_DNA"/>
</dbReference>
<dbReference type="RefSeq" id="WP_013558119.1">
    <property type="nucleotide sequence ID" value="NC_014958.1"/>
</dbReference>
<dbReference type="STRING" id="709986.Deima_2987"/>
<keyword evidence="3" id="KW-1185">Reference proteome</keyword>
<name>E8U3J2_DEIML</name>
<protein>
    <recommendedName>
        <fullName evidence="4">Septum formation initiator</fullName>
    </recommendedName>
</protein>
<keyword evidence="1" id="KW-0472">Membrane</keyword>
<organism evidence="2 3">
    <name type="scientific">Deinococcus maricopensis (strain DSM 21211 / LMG 22137 / NRRL B-23946 / LB-34)</name>
    <dbReference type="NCBI Taxonomy" id="709986"/>
    <lineage>
        <taxon>Bacteria</taxon>
        <taxon>Thermotogati</taxon>
        <taxon>Deinococcota</taxon>
        <taxon>Deinococci</taxon>
        <taxon>Deinococcales</taxon>
        <taxon>Deinococcaceae</taxon>
        <taxon>Deinococcus</taxon>
    </lineage>
</organism>
<reference evidence="2 3" key="1">
    <citation type="journal article" date="2011" name="Stand. Genomic Sci.">
        <title>Complete genome sequence of Deinococcus maricopensis type strain (LB-34).</title>
        <authorList>
            <person name="Pukall R."/>
            <person name="Zeytun A."/>
            <person name="Lucas S."/>
            <person name="Lapidus A."/>
            <person name="Hammon N."/>
            <person name="Deshpande S."/>
            <person name="Nolan M."/>
            <person name="Cheng J.F."/>
            <person name="Pitluck S."/>
            <person name="Liolios K."/>
            <person name="Pagani I."/>
            <person name="Mikhailova N."/>
            <person name="Ivanova N."/>
            <person name="Mavromatis K."/>
            <person name="Pati A."/>
            <person name="Tapia R."/>
            <person name="Han C."/>
            <person name="Goodwin L."/>
            <person name="Chen A."/>
            <person name="Palaniappan K."/>
            <person name="Land M."/>
            <person name="Hauser L."/>
            <person name="Chang Y.J."/>
            <person name="Jeffries C.D."/>
            <person name="Brambilla E.M."/>
            <person name="Rohde M."/>
            <person name="Goker M."/>
            <person name="Detter J.C."/>
            <person name="Woyke T."/>
            <person name="Bristow J."/>
            <person name="Eisen J.A."/>
            <person name="Markowitz V."/>
            <person name="Hugenholtz P."/>
            <person name="Kyrpides N.C."/>
            <person name="Klenk H.P."/>
        </authorList>
    </citation>
    <scope>NUCLEOTIDE SEQUENCE [LARGE SCALE GENOMIC DNA]</scope>
    <source>
        <strain evidence="3">DSM 21211 / LMG 22137 / NRRL B-23946 / LB-34</strain>
    </source>
</reference>
<dbReference type="HOGENOM" id="CLU_1988961_0_0_0"/>
<reference evidence="3" key="2">
    <citation type="submission" date="2011-01" db="EMBL/GenBank/DDBJ databases">
        <title>The complete genome of Deinococcus maricopensis DSM 21211.</title>
        <authorList>
            <consortium name="US DOE Joint Genome Institute (JGI-PGF)"/>
            <person name="Lucas S."/>
            <person name="Copeland A."/>
            <person name="Lapidus A."/>
            <person name="Goodwin L."/>
            <person name="Pitluck S."/>
            <person name="Kyrpides N."/>
            <person name="Mavromatis K."/>
            <person name="Pagani I."/>
            <person name="Ivanova N."/>
            <person name="Ovchinnikova G."/>
            <person name="Zeytun A."/>
            <person name="Detter J.C."/>
            <person name="Han C."/>
            <person name="Land M."/>
            <person name="Hauser L."/>
            <person name="Markowitz V."/>
            <person name="Cheng J.-F."/>
            <person name="Hugenholtz P."/>
            <person name="Woyke T."/>
            <person name="Wu D."/>
            <person name="Pukall R."/>
            <person name="Gehrich-Schroeter G."/>
            <person name="Brambilla E."/>
            <person name="Klenk H.-P."/>
            <person name="Eisen J.A."/>
        </authorList>
    </citation>
    <scope>NUCLEOTIDE SEQUENCE [LARGE SCALE GENOMIC DNA]</scope>
    <source>
        <strain evidence="3">DSM 21211 / LMG 22137 / NRRL B-23946 / LB-34</strain>
    </source>
</reference>
<sequence length="117" mass="13176" precursor="true">MRSFRFPSWQQWRRLPLAMVIASVLAGLGIVQMTFLIGHTAYRSVTWSREARQARADVKVLREDIRVLTEVQTHANDPVYLGALARCLGFVGAEERVVVDENAVEPKSGNCEPVRLP</sequence>
<keyword evidence="1" id="KW-1133">Transmembrane helix</keyword>
<evidence type="ECO:0000313" key="2">
    <source>
        <dbReference type="EMBL" id="ADV68616.1"/>
    </source>
</evidence>
<dbReference type="Proteomes" id="UP000008635">
    <property type="component" value="Chromosome"/>
</dbReference>
<keyword evidence="1" id="KW-0812">Transmembrane</keyword>
<dbReference type="AlphaFoldDB" id="E8U3J2"/>
<dbReference type="OrthoDB" id="69332at2"/>
<accession>E8U3J2</accession>